<dbReference type="HOGENOM" id="CLU_2965510_0_0_1"/>
<dbReference type="PaxDb" id="4113-PGSC0003DMT400045058"/>
<feature type="region of interest" description="Disordered" evidence="1">
    <location>
        <begin position="1"/>
        <end position="37"/>
    </location>
</feature>
<evidence type="ECO:0000256" key="1">
    <source>
        <dbReference type="SAM" id="MobiDB-lite"/>
    </source>
</evidence>
<keyword evidence="3" id="KW-1185">Reference proteome</keyword>
<dbReference type="Proteomes" id="UP000011115">
    <property type="component" value="Unassembled WGS sequence"/>
</dbReference>
<protein>
    <submittedName>
        <fullName evidence="2">Uncharacterized protein</fullName>
    </submittedName>
</protein>
<name>M1BH11_SOLTU</name>
<dbReference type="EnsemblPlants" id="PGSC0003DMT400045058">
    <property type="protein sequence ID" value="PGSC0003DMT400045058"/>
    <property type="gene ID" value="PGSC0003DMG400017469"/>
</dbReference>
<sequence length="59" mass="6996">MEVFRSEGLSWADQWDPESPAPPHKDDKKKSKNASKNKFLKWFKSLGKKSKNKQQEQQY</sequence>
<evidence type="ECO:0000313" key="2">
    <source>
        <dbReference type="EnsemblPlants" id="PGSC0003DMT400045058"/>
    </source>
</evidence>
<evidence type="ECO:0000313" key="3">
    <source>
        <dbReference type="Proteomes" id="UP000011115"/>
    </source>
</evidence>
<dbReference type="eggNOG" id="ENOG502R5UT">
    <property type="taxonomic scope" value="Eukaryota"/>
</dbReference>
<reference evidence="3" key="1">
    <citation type="journal article" date="2011" name="Nature">
        <title>Genome sequence and analysis of the tuber crop potato.</title>
        <authorList>
            <consortium name="The Potato Genome Sequencing Consortium"/>
        </authorList>
    </citation>
    <scope>NUCLEOTIDE SEQUENCE [LARGE SCALE GENOMIC DNA]</scope>
    <source>
        <strain evidence="3">cv. DM1-3 516 R44</strain>
    </source>
</reference>
<dbReference type="AlphaFoldDB" id="M1BH11"/>
<reference evidence="2" key="2">
    <citation type="submission" date="2015-06" db="UniProtKB">
        <authorList>
            <consortium name="EnsemblPlants"/>
        </authorList>
    </citation>
    <scope>IDENTIFICATION</scope>
    <source>
        <strain evidence="2">DM1-3 516 R44</strain>
    </source>
</reference>
<proteinExistence type="predicted"/>
<organism evidence="2 3">
    <name type="scientific">Solanum tuberosum</name>
    <name type="common">Potato</name>
    <dbReference type="NCBI Taxonomy" id="4113"/>
    <lineage>
        <taxon>Eukaryota</taxon>
        <taxon>Viridiplantae</taxon>
        <taxon>Streptophyta</taxon>
        <taxon>Embryophyta</taxon>
        <taxon>Tracheophyta</taxon>
        <taxon>Spermatophyta</taxon>
        <taxon>Magnoliopsida</taxon>
        <taxon>eudicotyledons</taxon>
        <taxon>Gunneridae</taxon>
        <taxon>Pentapetalae</taxon>
        <taxon>asterids</taxon>
        <taxon>lamiids</taxon>
        <taxon>Solanales</taxon>
        <taxon>Solanaceae</taxon>
        <taxon>Solanoideae</taxon>
        <taxon>Solaneae</taxon>
        <taxon>Solanum</taxon>
    </lineage>
</organism>
<accession>M1BH11</accession>
<dbReference type="InParanoid" id="M1BH11"/>
<dbReference type="Gramene" id="PGSC0003DMT400045058">
    <property type="protein sequence ID" value="PGSC0003DMT400045058"/>
    <property type="gene ID" value="PGSC0003DMG400017469"/>
</dbReference>